<feature type="chain" id="PRO_5011443815" evidence="1">
    <location>
        <begin position="25"/>
        <end position="172"/>
    </location>
</feature>
<dbReference type="Proteomes" id="UP000199495">
    <property type="component" value="Unassembled WGS sequence"/>
</dbReference>
<dbReference type="OrthoDB" id="9101320at2"/>
<accession>A0A1G8A9K0</accession>
<feature type="domain" description="DUF4142" evidence="2">
    <location>
        <begin position="36"/>
        <end position="168"/>
    </location>
</feature>
<dbReference type="InterPro" id="IPR025419">
    <property type="entry name" value="DUF4142"/>
</dbReference>
<gene>
    <name evidence="3" type="ORF">SAMN04487974_1278</name>
</gene>
<organism evidence="3 4">
    <name type="scientific">Pelagibacterium luteolum</name>
    <dbReference type="NCBI Taxonomy" id="440168"/>
    <lineage>
        <taxon>Bacteria</taxon>
        <taxon>Pseudomonadati</taxon>
        <taxon>Pseudomonadota</taxon>
        <taxon>Alphaproteobacteria</taxon>
        <taxon>Hyphomicrobiales</taxon>
        <taxon>Devosiaceae</taxon>
        <taxon>Pelagibacterium</taxon>
    </lineage>
</organism>
<dbReference type="STRING" id="440168.SAMN04487974_1278"/>
<dbReference type="InterPro" id="IPR012347">
    <property type="entry name" value="Ferritin-like"/>
</dbReference>
<evidence type="ECO:0000256" key="1">
    <source>
        <dbReference type="SAM" id="SignalP"/>
    </source>
</evidence>
<feature type="signal peptide" evidence="1">
    <location>
        <begin position="1"/>
        <end position="24"/>
    </location>
</feature>
<evidence type="ECO:0000313" key="3">
    <source>
        <dbReference type="EMBL" id="SDH17020.1"/>
    </source>
</evidence>
<dbReference type="EMBL" id="FNCS01000027">
    <property type="protein sequence ID" value="SDH17020.1"/>
    <property type="molecule type" value="Genomic_DNA"/>
</dbReference>
<dbReference type="Pfam" id="PF13628">
    <property type="entry name" value="DUF4142"/>
    <property type="match status" value="1"/>
</dbReference>
<dbReference type="Gene3D" id="1.20.1260.10">
    <property type="match status" value="1"/>
</dbReference>
<keyword evidence="1" id="KW-0732">Signal</keyword>
<reference evidence="3 4" key="1">
    <citation type="submission" date="2016-10" db="EMBL/GenBank/DDBJ databases">
        <authorList>
            <person name="de Groot N.N."/>
        </authorList>
    </citation>
    <scope>NUCLEOTIDE SEQUENCE [LARGE SCALE GENOMIC DNA]</scope>
    <source>
        <strain evidence="3 4">CGMCC 1.10267</strain>
    </source>
</reference>
<keyword evidence="4" id="KW-1185">Reference proteome</keyword>
<dbReference type="PANTHER" id="PTHR38593">
    <property type="entry name" value="BLR2558 PROTEIN"/>
    <property type="match status" value="1"/>
</dbReference>
<evidence type="ECO:0000259" key="2">
    <source>
        <dbReference type="Pfam" id="PF13628"/>
    </source>
</evidence>
<dbReference type="RefSeq" id="WP_090599930.1">
    <property type="nucleotide sequence ID" value="NZ_FNCS01000027.1"/>
</dbReference>
<dbReference type="PANTHER" id="PTHR38593:SF1">
    <property type="entry name" value="BLR2558 PROTEIN"/>
    <property type="match status" value="1"/>
</dbReference>
<sequence>MKFTSLAVGIAFAALPLIPTSSFGQGESPPPIVDPQVFADSAASSNTFEIQSSKMALDASQNSDVVAFAEQMLADHTDAGEQMLASAQADGITPATEIEELHQAQLDELAALEGEAFDDEYVAAQVAAHRAAVSLFQSFATDGQDSNLKTFAAETLPTLERHLDHIVQIAEQ</sequence>
<proteinExistence type="predicted"/>
<evidence type="ECO:0000313" key="4">
    <source>
        <dbReference type="Proteomes" id="UP000199495"/>
    </source>
</evidence>
<name>A0A1G8A9K0_9HYPH</name>
<dbReference type="AlphaFoldDB" id="A0A1G8A9K0"/>
<protein>
    <submittedName>
        <fullName evidence="3">Putative membrane protein</fullName>
    </submittedName>
</protein>